<evidence type="ECO:0000256" key="1">
    <source>
        <dbReference type="SAM" id="MobiDB-lite"/>
    </source>
</evidence>
<dbReference type="Proteomes" id="UP000265618">
    <property type="component" value="Unassembled WGS sequence"/>
</dbReference>
<feature type="region of interest" description="Disordered" evidence="1">
    <location>
        <begin position="200"/>
        <end position="245"/>
    </location>
</feature>
<comment type="caution">
    <text evidence="2">The sequence shown here is derived from an EMBL/GenBank/DDBJ whole genome shotgun (WGS) entry which is preliminary data.</text>
</comment>
<evidence type="ECO:0000313" key="3">
    <source>
        <dbReference type="Proteomes" id="UP000265618"/>
    </source>
</evidence>
<keyword evidence="3" id="KW-1185">Reference proteome</keyword>
<protein>
    <submittedName>
        <fullName evidence="2">Uncharacterized protein</fullName>
    </submittedName>
</protein>
<organism evidence="2 3">
    <name type="scientific">Kipferlia bialata</name>
    <dbReference type="NCBI Taxonomy" id="797122"/>
    <lineage>
        <taxon>Eukaryota</taxon>
        <taxon>Metamonada</taxon>
        <taxon>Carpediemonas-like organisms</taxon>
        <taxon>Kipferlia</taxon>
    </lineage>
</organism>
<dbReference type="EMBL" id="BDIP01003054">
    <property type="protein sequence ID" value="GIQ87207.1"/>
    <property type="molecule type" value="Genomic_DNA"/>
</dbReference>
<gene>
    <name evidence="2" type="ORF">KIPB_009204</name>
</gene>
<dbReference type="AlphaFoldDB" id="A0A9K3GLE5"/>
<sequence>MSNPSSYEGHHTQRSYSLTSMPYRPRRASLLHTAFVIDDDDELERVEGLSEGERGRGEAERGRELEMAEMTGLGLSLKGYSMSDSMMGGPPPPSDQAMGIGPAEFGNFPPSPSLTPLDGDGYASLRPIDTHVPPMPFVSDRRPSITSYPVDPCLRQLRRGSSIARLMSEESDQRSNINIRMQGPTTSSSVVSRRRMSIIHPTPAVPNPHPEDTFPGQSPFDKGDTGDMGGIGRGTEEGDGDVEME</sequence>
<feature type="region of interest" description="Disordered" evidence="1">
    <location>
        <begin position="1"/>
        <end position="22"/>
    </location>
</feature>
<accession>A0A9K3GLE5</accession>
<evidence type="ECO:0000313" key="2">
    <source>
        <dbReference type="EMBL" id="GIQ87207.1"/>
    </source>
</evidence>
<name>A0A9K3GLE5_9EUKA</name>
<proteinExistence type="predicted"/>
<reference evidence="2 3" key="1">
    <citation type="journal article" date="2018" name="PLoS ONE">
        <title>The draft genome of Kipferlia bialata reveals reductive genome evolution in fornicate parasites.</title>
        <authorList>
            <person name="Tanifuji G."/>
            <person name="Takabayashi S."/>
            <person name="Kume K."/>
            <person name="Takagi M."/>
            <person name="Nakayama T."/>
            <person name="Kamikawa R."/>
            <person name="Inagaki Y."/>
            <person name="Hashimoto T."/>
        </authorList>
    </citation>
    <scope>NUCLEOTIDE SEQUENCE [LARGE SCALE GENOMIC DNA]</scope>
    <source>
        <strain evidence="2">NY0173</strain>
    </source>
</reference>